<comment type="caution">
    <text evidence="2">The sequence shown here is derived from an EMBL/GenBank/DDBJ whole genome shotgun (WGS) entry which is preliminary data.</text>
</comment>
<organism evidence="2 3">
    <name type="scientific">Erythrobacter westpacificensis</name>
    <dbReference type="NCBI Taxonomy" id="1055231"/>
    <lineage>
        <taxon>Bacteria</taxon>
        <taxon>Pseudomonadati</taxon>
        <taxon>Pseudomonadota</taxon>
        <taxon>Alphaproteobacteria</taxon>
        <taxon>Sphingomonadales</taxon>
        <taxon>Erythrobacteraceae</taxon>
        <taxon>Erythrobacter/Porphyrobacter group</taxon>
        <taxon>Erythrobacter</taxon>
    </lineage>
</organism>
<evidence type="ECO:0000313" key="3">
    <source>
        <dbReference type="Proteomes" id="UP001500518"/>
    </source>
</evidence>
<keyword evidence="1" id="KW-0472">Membrane</keyword>
<evidence type="ECO:0000256" key="1">
    <source>
        <dbReference type="SAM" id="Phobius"/>
    </source>
</evidence>
<dbReference type="EMBL" id="BAABHV010000009">
    <property type="protein sequence ID" value="GAA5053022.1"/>
    <property type="molecule type" value="Genomic_DNA"/>
</dbReference>
<evidence type="ECO:0000313" key="2">
    <source>
        <dbReference type="EMBL" id="GAA5053022.1"/>
    </source>
</evidence>
<protein>
    <submittedName>
        <fullName evidence="2">Uncharacterized protein</fullName>
    </submittedName>
</protein>
<keyword evidence="1" id="KW-0812">Transmembrane</keyword>
<name>A0ABP9KA18_9SPHN</name>
<keyword evidence="3" id="KW-1185">Reference proteome</keyword>
<reference evidence="3" key="1">
    <citation type="journal article" date="2019" name="Int. J. Syst. Evol. Microbiol.">
        <title>The Global Catalogue of Microorganisms (GCM) 10K type strain sequencing project: providing services to taxonomists for standard genome sequencing and annotation.</title>
        <authorList>
            <consortium name="The Broad Institute Genomics Platform"/>
            <consortium name="The Broad Institute Genome Sequencing Center for Infectious Disease"/>
            <person name="Wu L."/>
            <person name="Ma J."/>
        </authorList>
    </citation>
    <scope>NUCLEOTIDE SEQUENCE [LARGE SCALE GENOMIC DNA]</scope>
    <source>
        <strain evidence="3">JCM 18014</strain>
    </source>
</reference>
<dbReference type="Proteomes" id="UP001500518">
    <property type="component" value="Unassembled WGS sequence"/>
</dbReference>
<gene>
    <name evidence="2" type="ORF">GCM10023208_14520</name>
</gene>
<feature type="transmembrane region" description="Helical" evidence="1">
    <location>
        <begin position="15"/>
        <end position="38"/>
    </location>
</feature>
<proteinExistence type="predicted"/>
<accession>A0ABP9KA18</accession>
<keyword evidence="1" id="KW-1133">Transmembrane helix</keyword>
<sequence length="42" mass="4860">MPESSHLLQRNRMPIWMEVLVLMLFAYAIGLGLGWAVWGRDT</sequence>